<name>A0A0E9QSP0_ANGAN</name>
<accession>A0A0E9QSP0</accession>
<evidence type="ECO:0000313" key="1">
    <source>
        <dbReference type="EMBL" id="JAH19138.1"/>
    </source>
</evidence>
<organism evidence="1">
    <name type="scientific">Anguilla anguilla</name>
    <name type="common">European freshwater eel</name>
    <name type="synonym">Muraena anguilla</name>
    <dbReference type="NCBI Taxonomy" id="7936"/>
    <lineage>
        <taxon>Eukaryota</taxon>
        <taxon>Metazoa</taxon>
        <taxon>Chordata</taxon>
        <taxon>Craniata</taxon>
        <taxon>Vertebrata</taxon>
        <taxon>Euteleostomi</taxon>
        <taxon>Actinopterygii</taxon>
        <taxon>Neopterygii</taxon>
        <taxon>Teleostei</taxon>
        <taxon>Anguilliformes</taxon>
        <taxon>Anguillidae</taxon>
        <taxon>Anguilla</taxon>
    </lineage>
</organism>
<protein>
    <submittedName>
        <fullName evidence="1">Uncharacterized protein</fullName>
    </submittedName>
</protein>
<dbReference type="EMBL" id="GBXM01089439">
    <property type="protein sequence ID" value="JAH19138.1"/>
    <property type="molecule type" value="Transcribed_RNA"/>
</dbReference>
<proteinExistence type="predicted"/>
<reference evidence="1" key="2">
    <citation type="journal article" date="2015" name="Fish Shellfish Immunol.">
        <title>Early steps in the European eel (Anguilla anguilla)-Vibrio vulnificus interaction in the gills: Role of the RtxA13 toxin.</title>
        <authorList>
            <person name="Callol A."/>
            <person name="Pajuelo D."/>
            <person name="Ebbesson L."/>
            <person name="Teles M."/>
            <person name="MacKenzie S."/>
            <person name="Amaro C."/>
        </authorList>
    </citation>
    <scope>NUCLEOTIDE SEQUENCE</scope>
</reference>
<reference evidence="1" key="1">
    <citation type="submission" date="2014-11" db="EMBL/GenBank/DDBJ databases">
        <authorList>
            <person name="Amaro Gonzalez C."/>
        </authorList>
    </citation>
    <scope>NUCLEOTIDE SEQUENCE</scope>
</reference>
<sequence>MEKLVGQAE</sequence>